<dbReference type="RefSeq" id="WP_266000970.1">
    <property type="nucleotide sequence ID" value="NZ_JAPJDN010000057.1"/>
</dbReference>
<dbReference type="Proteomes" id="UP001300745">
    <property type="component" value="Unassembled WGS sequence"/>
</dbReference>
<evidence type="ECO:0000313" key="1">
    <source>
        <dbReference type="EMBL" id="MCX2941083.1"/>
    </source>
</evidence>
<dbReference type="EMBL" id="JAPJDO010000057">
    <property type="protein sequence ID" value="MCX2941083.1"/>
    <property type="molecule type" value="Genomic_DNA"/>
</dbReference>
<protein>
    <submittedName>
        <fullName evidence="1">Uncharacterized protein</fullName>
    </submittedName>
</protein>
<proteinExistence type="predicted"/>
<keyword evidence="2" id="KW-1185">Reference proteome</keyword>
<reference evidence="1 2" key="1">
    <citation type="submission" date="2022-11" db="EMBL/GenBank/DDBJ databases">
        <title>Mycobacterium sp. nov.</title>
        <authorList>
            <person name="Papic B."/>
            <person name="Spicic S."/>
            <person name="Duvnjak S."/>
        </authorList>
    </citation>
    <scope>NUCLEOTIDE SEQUENCE [LARGE SCALE GENOMIC DNA]</scope>
    <source>
        <strain evidence="1 2">CVI_P4</strain>
    </source>
</reference>
<accession>A0ABT3SPI1</accession>
<comment type="caution">
    <text evidence="1">The sequence shown here is derived from an EMBL/GenBank/DDBJ whole genome shotgun (WGS) entry which is preliminary data.</text>
</comment>
<name>A0ABT3SPI1_9MYCO</name>
<organism evidence="1 2">
    <name type="scientific">Mycobacterium pinniadriaticum</name>
    <dbReference type="NCBI Taxonomy" id="2994102"/>
    <lineage>
        <taxon>Bacteria</taxon>
        <taxon>Bacillati</taxon>
        <taxon>Actinomycetota</taxon>
        <taxon>Actinomycetes</taxon>
        <taxon>Mycobacteriales</taxon>
        <taxon>Mycobacteriaceae</taxon>
        <taxon>Mycobacterium</taxon>
    </lineage>
</organism>
<gene>
    <name evidence="1" type="ORF">ORI27_30780</name>
</gene>
<sequence length="187" mass="21159">MELTEAQWQTVIRHTTAADHPYPGARNAPDVVMLALATLVGDVDQITASHTEYKLDAPTIWRTWAFTPSGLARVEAEFAPGEYDALEDRQRRRRGSFDDPVEPTAINARMLPLRTATSFAVTRVYHRSWTDQFGSHLRFTPLAIEIAFGTTVERIGIRTWFDDQAKRERWEEFVAVARKAILTGGAE</sequence>
<evidence type="ECO:0000313" key="2">
    <source>
        <dbReference type="Proteomes" id="UP001300745"/>
    </source>
</evidence>